<dbReference type="EMBL" id="CM020620">
    <property type="protein sequence ID" value="KAK1867769.1"/>
    <property type="molecule type" value="Genomic_DNA"/>
</dbReference>
<evidence type="ECO:0000313" key="2">
    <source>
        <dbReference type="Proteomes" id="UP000798662"/>
    </source>
</evidence>
<accession>A0ACC3CBV3</accession>
<keyword evidence="2" id="KW-1185">Reference proteome</keyword>
<name>A0ACC3CBV3_PYRYE</name>
<comment type="caution">
    <text evidence="1">The sequence shown here is derived from an EMBL/GenBank/DDBJ whole genome shotgun (WGS) entry which is preliminary data.</text>
</comment>
<protein>
    <submittedName>
        <fullName evidence="1">Uncharacterized protein</fullName>
    </submittedName>
</protein>
<sequence>MPPTTFPIPTKGTYITFKSGGGTHEAHVSVRSVASVALSTEPAKMGGHDLHVMRLLGVGGGPVLSLLVAWAEGEGPGSYVRLFLSDFFSTQMCCGCSFRSLVVDVASMRAGGSACITGPFRHVTNATRLCGQMPVCPRHKGLVPGDSHV</sequence>
<proteinExistence type="predicted"/>
<reference evidence="1" key="1">
    <citation type="submission" date="2019-11" db="EMBL/GenBank/DDBJ databases">
        <title>Nori genome reveals adaptations in red seaweeds to the harsh intertidal environment.</title>
        <authorList>
            <person name="Wang D."/>
            <person name="Mao Y."/>
        </authorList>
    </citation>
    <scope>NUCLEOTIDE SEQUENCE</scope>
    <source>
        <tissue evidence="1">Gametophyte</tissue>
    </source>
</reference>
<evidence type="ECO:0000313" key="1">
    <source>
        <dbReference type="EMBL" id="KAK1867769.1"/>
    </source>
</evidence>
<dbReference type="Proteomes" id="UP000798662">
    <property type="component" value="Chromosome 3"/>
</dbReference>
<organism evidence="1 2">
    <name type="scientific">Pyropia yezoensis</name>
    <name type="common">Susabi-nori</name>
    <name type="synonym">Porphyra yezoensis</name>
    <dbReference type="NCBI Taxonomy" id="2788"/>
    <lineage>
        <taxon>Eukaryota</taxon>
        <taxon>Rhodophyta</taxon>
        <taxon>Bangiophyceae</taxon>
        <taxon>Bangiales</taxon>
        <taxon>Bangiaceae</taxon>
        <taxon>Pyropia</taxon>
    </lineage>
</organism>
<gene>
    <name evidence="1" type="ORF">I4F81_010269</name>
</gene>